<dbReference type="InterPro" id="IPR005311">
    <property type="entry name" value="PBP_dimer"/>
</dbReference>
<dbReference type="InterPro" id="IPR001460">
    <property type="entry name" value="PCN-bd_Tpept"/>
</dbReference>
<evidence type="ECO:0000256" key="15">
    <source>
        <dbReference type="ARBA" id="ARBA00023316"/>
    </source>
</evidence>
<evidence type="ECO:0000256" key="6">
    <source>
        <dbReference type="ARBA" id="ARBA00022670"/>
    </source>
</evidence>
<keyword evidence="2 16" id="KW-1003">Cell membrane</keyword>
<dbReference type="HAMAP" id="MF_02080">
    <property type="entry name" value="FtsI_transpept"/>
    <property type="match status" value="1"/>
</dbReference>
<comment type="subcellular location">
    <subcellularLocation>
        <location evidence="1">Membrane</location>
    </subcellularLocation>
</comment>
<dbReference type="PANTHER" id="PTHR30627">
    <property type="entry name" value="PEPTIDOGLYCAN D,D-TRANSPEPTIDASE"/>
    <property type="match status" value="1"/>
</dbReference>
<evidence type="ECO:0000256" key="8">
    <source>
        <dbReference type="ARBA" id="ARBA00022801"/>
    </source>
</evidence>
<keyword evidence="20" id="KW-1185">Reference proteome</keyword>
<dbReference type="GO" id="GO:0008658">
    <property type="term" value="F:penicillin binding"/>
    <property type="evidence" value="ECO:0007669"/>
    <property type="project" value="InterPro"/>
</dbReference>
<reference evidence="19 20" key="1">
    <citation type="submission" date="2006-11" db="EMBL/GenBank/DDBJ databases">
        <authorList>
            <person name="Giovannoni S."/>
            <person name="Vergin K."/>
            <person name="Ferriera S."/>
            <person name="Johnson J."/>
            <person name="Kravitz S."/>
            <person name="Beeson K."/>
            <person name="Sutton G."/>
            <person name="Rogers Y.-H."/>
            <person name="Friedman R."/>
            <person name="Frazier M."/>
            <person name="Venter J.C."/>
        </authorList>
    </citation>
    <scope>NUCLEOTIDE SEQUENCE [LARGE SCALE GENOMIC DNA]</scope>
    <source>
        <strain evidence="19 20">HTCC2181</strain>
    </source>
</reference>
<keyword evidence="12 16" id="KW-0472">Membrane</keyword>
<dbReference type="SUPFAM" id="SSF56519">
    <property type="entry name" value="Penicillin binding protein dimerisation domain"/>
    <property type="match status" value="1"/>
</dbReference>
<dbReference type="GO" id="GO:0009002">
    <property type="term" value="F:serine-type D-Ala-D-Ala carboxypeptidase activity"/>
    <property type="evidence" value="ECO:0007669"/>
    <property type="project" value="UniProtKB-UniRule"/>
</dbReference>
<evidence type="ECO:0000256" key="7">
    <source>
        <dbReference type="ARBA" id="ARBA00022692"/>
    </source>
</evidence>
<comment type="pathway">
    <text evidence="16">Cell wall biogenesis; peptidoglycan biosynthesis.</text>
</comment>
<organism evidence="19 20">
    <name type="scientific">Methylophilales bacterium HTCC2181</name>
    <dbReference type="NCBI Taxonomy" id="383631"/>
    <lineage>
        <taxon>Bacteria</taxon>
        <taxon>Pseudomonadati</taxon>
        <taxon>Pseudomonadota</taxon>
        <taxon>Betaproteobacteria</taxon>
        <taxon>Nitrosomonadales</taxon>
        <taxon>OM43 clade</taxon>
    </lineage>
</organism>
<dbReference type="GO" id="GO:0008360">
    <property type="term" value="P:regulation of cell shape"/>
    <property type="evidence" value="ECO:0007669"/>
    <property type="project" value="UniProtKB-KW"/>
</dbReference>
<evidence type="ECO:0000256" key="10">
    <source>
        <dbReference type="ARBA" id="ARBA00022984"/>
    </source>
</evidence>
<dbReference type="Gene3D" id="3.40.710.10">
    <property type="entry name" value="DD-peptidase/beta-lactamase superfamily"/>
    <property type="match status" value="1"/>
</dbReference>
<keyword evidence="6 16" id="KW-0645">Protease</keyword>
<keyword evidence="11 16" id="KW-1133">Transmembrane helix</keyword>
<keyword evidence="13 16" id="KW-0717">Septation</keyword>
<evidence type="ECO:0000259" key="18">
    <source>
        <dbReference type="Pfam" id="PF03717"/>
    </source>
</evidence>
<dbReference type="Pfam" id="PF00905">
    <property type="entry name" value="Transpeptidase"/>
    <property type="match status" value="1"/>
</dbReference>
<evidence type="ECO:0000313" key="20">
    <source>
        <dbReference type="Proteomes" id="UP000054262"/>
    </source>
</evidence>
<dbReference type="OrthoDB" id="9789078at2"/>
<evidence type="ECO:0000256" key="2">
    <source>
        <dbReference type="ARBA" id="ARBA00022475"/>
    </source>
</evidence>
<keyword evidence="10 16" id="KW-0573">Peptidoglycan synthesis</keyword>
<dbReference type="GO" id="GO:0009252">
    <property type="term" value="P:peptidoglycan biosynthetic process"/>
    <property type="evidence" value="ECO:0007669"/>
    <property type="project" value="UniProtKB-UniRule"/>
</dbReference>
<dbReference type="UniPathway" id="UPA00219"/>
<dbReference type="GO" id="GO:0006508">
    <property type="term" value="P:proteolysis"/>
    <property type="evidence" value="ECO:0007669"/>
    <property type="project" value="UniProtKB-KW"/>
</dbReference>
<evidence type="ECO:0000259" key="17">
    <source>
        <dbReference type="Pfam" id="PF00905"/>
    </source>
</evidence>
<accession>A0P5K1</accession>
<dbReference type="InterPro" id="IPR036138">
    <property type="entry name" value="PBP_dimer_sf"/>
</dbReference>
<dbReference type="AlphaFoldDB" id="A0P5K1"/>
<evidence type="ECO:0000256" key="1">
    <source>
        <dbReference type="ARBA" id="ARBA00004370"/>
    </source>
</evidence>
<keyword evidence="5 16" id="KW-0121">Carboxypeptidase</keyword>
<evidence type="ECO:0000256" key="12">
    <source>
        <dbReference type="ARBA" id="ARBA00023136"/>
    </source>
</evidence>
<evidence type="ECO:0000256" key="16">
    <source>
        <dbReference type="HAMAP-Rule" id="MF_02080"/>
    </source>
</evidence>
<dbReference type="GO" id="GO:0071555">
    <property type="term" value="P:cell wall organization"/>
    <property type="evidence" value="ECO:0007669"/>
    <property type="project" value="UniProtKB-KW"/>
</dbReference>
<keyword evidence="4 16" id="KW-0132">Cell division</keyword>
<keyword evidence="3 16" id="KW-0997">Cell inner membrane</keyword>
<dbReference type="EMBL" id="AAUX01000001">
    <property type="protein sequence ID" value="EAV46811.1"/>
    <property type="molecule type" value="Genomic_DNA"/>
</dbReference>
<dbReference type="PANTHER" id="PTHR30627:SF1">
    <property type="entry name" value="PEPTIDOGLYCAN D,D-TRANSPEPTIDASE FTSI"/>
    <property type="match status" value="1"/>
</dbReference>
<dbReference type="Pfam" id="PF03717">
    <property type="entry name" value="PBP_dimer"/>
    <property type="match status" value="1"/>
</dbReference>
<feature type="domain" description="Penicillin-binding protein transpeptidase" evidence="17">
    <location>
        <begin position="250"/>
        <end position="548"/>
    </location>
</feature>
<feature type="domain" description="Penicillin-binding protein dimerisation" evidence="18">
    <location>
        <begin position="63"/>
        <end position="209"/>
    </location>
</feature>
<keyword evidence="8 16" id="KW-0378">Hydrolase</keyword>
<dbReference type="InterPro" id="IPR037532">
    <property type="entry name" value="FtsI_transpept"/>
</dbReference>
<comment type="catalytic activity">
    <reaction evidence="16">
        <text>Preferential cleavage: (Ac)2-L-Lys-D-Ala-|-D-Ala. Also transpeptidation of peptidyl-alanyl moieties that are N-acyl substituents of D-alanine.</text>
        <dbReference type="EC" id="3.4.16.4"/>
    </reaction>
</comment>
<evidence type="ECO:0000256" key="9">
    <source>
        <dbReference type="ARBA" id="ARBA00022960"/>
    </source>
</evidence>
<dbReference type="Gene3D" id="3.90.1310.10">
    <property type="entry name" value="Penicillin-binding protein 2a (Domain 2)"/>
    <property type="match status" value="1"/>
</dbReference>
<evidence type="ECO:0000256" key="11">
    <source>
        <dbReference type="ARBA" id="ARBA00022989"/>
    </source>
</evidence>
<dbReference type="GO" id="GO:0043093">
    <property type="term" value="P:FtsZ-dependent cytokinesis"/>
    <property type="evidence" value="ECO:0007669"/>
    <property type="project" value="UniProtKB-UniRule"/>
</dbReference>
<keyword evidence="14 16" id="KW-0131">Cell cycle</keyword>
<evidence type="ECO:0000256" key="3">
    <source>
        <dbReference type="ARBA" id="ARBA00022519"/>
    </source>
</evidence>
<evidence type="ECO:0000256" key="13">
    <source>
        <dbReference type="ARBA" id="ARBA00023210"/>
    </source>
</evidence>
<dbReference type="Proteomes" id="UP000054262">
    <property type="component" value="Unassembled WGS sequence"/>
</dbReference>
<protein>
    <recommendedName>
        <fullName evidence="16">Peptidoglycan D,D-transpeptidase FtsI</fullName>
        <ecNumber evidence="16">3.4.16.4</ecNumber>
    </recommendedName>
    <alternativeName>
        <fullName evidence="16">Penicillin-binding protein 3</fullName>
        <shortName evidence="16">PBP-3</shortName>
    </alternativeName>
</protein>
<dbReference type="InterPro" id="IPR012338">
    <property type="entry name" value="Beta-lactam/transpept-like"/>
</dbReference>
<dbReference type="SUPFAM" id="SSF56601">
    <property type="entry name" value="beta-lactamase/transpeptidase-like"/>
    <property type="match status" value="1"/>
</dbReference>
<evidence type="ECO:0000256" key="4">
    <source>
        <dbReference type="ARBA" id="ARBA00022618"/>
    </source>
</evidence>
<name>A0P5K1_9PROT</name>
<keyword evidence="9 16" id="KW-0133">Cell shape</keyword>
<gene>
    <name evidence="16" type="primary">ftsI</name>
    <name evidence="19" type="ORF">MB2181_02020</name>
</gene>
<evidence type="ECO:0000256" key="5">
    <source>
        <dbReference type="ARBA" id="ARBA00022645"/>
    </source>
</evidence>
<dbReference type="Gene3D" id="3.30.450.330">
    <property type="match status" value="1"/>
</dbReference>
<dbReference type="EC" id="3.4.16.4" evidence="16"/>
<proteinExistence type="inferred from homology"/>
<dbReference type="InterPro" id="IPR050515">
    <property type="entry name" value="Beta-lactam/transpept"/>
</dbReference>
<dbReference type="GO" id="GO:0000917">
    <property type="term" value="P:division septum assembly"/>
    <property type="evidence" value="ECO:0007669"/>
    <property type="project" value="UniProtKB-KW"/>
</dbReference>
<comment type="similarity">
    <text evidence="16">Belongs to the transpeptidase family. FtsI subfamily.</text>
</comment>
<sequence>MIKKAKTRQEFFELSNFRRRFMVLILLALFATLFSRAFYLQSMQKDFLQSKGGDISNRNEKLHAFRGKILDRNNELLAASTPVETIWANPSDIILNITQKKKLAVLLKMRKDHLDDRLSKKNTNHVYLRRQISPELAGKIMAMKIPGIYSEKNYRRYYPGKEAMAHVVGFTNVDGDGIEGIELQSNEFLSGEHGFRKVLKNRKGNVVDDLQEIQIPVDGKDVILSLDKRLQYASYKALEKAVEKHAALSGSAVLINARTGEVLAMSNYPSFNPNTSRSAQRSKYIKNRVVTDIFEPGSTLKPLTVSAALKNNSVTPSTLIDTAKGFYRVGKRLTVRDTHANGIISVKEVVQKSSNIGTTHIVEGLEKKYLWSMLNSFGMGTKTGIQYPGEVTGKIHHYEDWGETERATISYGYGISSTLIQLAQAYTVFANDGVIKPISLFKEEGLVIGRRVIDKKTSHEMLQILESVVTEGTAPYAKVKGYRVAGKTGTTKKLDMNGGGYGKKYIGSFVGMAPASNPRFILAVMIDEPTVDGYYGGVVAAPVFSSIMTEALKIYSIPQDEIEFKNPKEQKMVYLNQHDE</sequence>
<comment type="function">
    <text evidence="16">Catalyzes cross-linking of the peptidoglycan cell wall at the division septum.</text>
</comment>
<keyword evidence="7 16" id="KW-0812">Transmembrane</keyword>
<evidence type="ECO:0000313" key="19">
    <source>
        <dbReference type="EMBL" id="EAV46811.1"/>
    </source>
</evidence>
<dbReference type="GO" id="GO:0005886">
    <property type="term" value="C:plasma membrane"/>
    <property type="evidence" value="ECO:0007669"/>
    <property type="project" value="UniProtKB-UniRule"/>
</dbReference>
<evidence type="ECO:0000256" key="14">
    <source>
        <dbReference type="ARBA" id="ARBA00023306"/>
    </source>
</evidence>
<comment type="caution">
    <text evidence="19">The sequence shown here is derived from an EMBL/GenBank/DDBJ whole genome shotgun (WGS) entry which is preliminary data.</text>
</comment>
<dbReference type="GO" id="GO:0008955">
    <property type="term" value="F:peptidoglycan glycosyltransferase activity"/>
    <property type="evidence" value="ECO:0007669"/>
    <property type="project" value="InterPro"/>
</dbReference>
<feature type="active site" description="Acyl-ester intermediate" evidence="16">
    <location>
        <position position="298"/>
    </location>
</feature>
<keyword evidence="15 16" id="KW-0961">Cell wall biogenesis/degradation</keyword>